<keyword evidence="2" id="KW-1185">Reference proteome</keyword>
<gene>
    <name evidence="1" type="ORF">LSAT_V11C900497220</name>
</gene>
<accession>A0A9R1UGG6</accession>
<dbReference type="AlphaFoldDB" id="A0A9R1UGG6"/>
<organism evidence="1 2">
    <name type="scientific">Lactuca sativa</name>
    <name type="common">Garden lettuce</name>
    <dbReference type="NCBI Taxonomy" id="4236"/>
    <lineage>
        <taxon>Eukaryota</taxon>
        <taxon>Viridiplantae</taxon>
        <taxon>Streptophyta</taxon>
        <taxon>Embryophyta</taxon>
        <taxon>Tracheophyta</taxon>
        <taxon>Spermatophyta</taxon>
        <taxon>Magnoliopsida</taxon>
        <taxon>eudicotyledons</taxon>
        <taxon>Gunneridae</taxon>
        <taxon>Pentapetalae</taxon>
        <taxon>asterids</taxon>
        <taxon>campanulids</taxon>
        <taxon>Asterales</taxon>
        <taxon>Asteraceae</taxon>
        <taxon>Cichorioideae</taxon>
        <taxon>Cichorieae</taxon>
        <taxon>Lactucinae</taxon>
        <taxon>Lactuca</taxon>
    </lineage>
</organism>
<evidence type="ECO:0008006" key="3">
    <source>
        <dbReference type="Google" id="ProtNLM"/>
    </source>
</evidence>
<evidence type="ECO:0000313" key="2">
    <source>
        <dbReference type="Proteomes" id="UP000235145"/>
    </source>
</evidence>
<dbReference type="EMBL" id="NBSK02000009">
    <property type="protein sequence ID" value="KAJ0186721.1"/>
    <property type="molecule type" value="Genomic_DNA"/>
</dbReference>
<proteinExistence type="predicted"/>
<dbReference type="Proteomes" id="UP000235145">
    <property type="component" value="Unassembled WGS sequence"/>
</dbReference>
<dbReference type="PANTHER" id="PTHR45786:SF74">
    <property type="entry name" value="ATP-DEPENDENT DNA HELICASE"/>
    <property type="match status" value="1"/>
</dbReference>
<sequence length="218" mass="24725">MACRPERPASSHLLLSSSVSSSSPVRKCQRLSTFLSLTYDDCGDCSLICQFCGALFWYAKRVLTTSTVNQPYYSHCCKSDVVILPFPLTPPHVLTSLYDVPTFRENIRAYNSMFAMTSFGGQVDENINKGLGPYVFKVSGQVCHWLGSLCPQDNKRHRFLQLYIVDTQNEVSNRLSSFDHPSKSRLDDKIVTMLMNMLTVHNEYIRTFKTARDLAAEK</sequence>
<evidence type="ECO:0000313" key="1">
    <source>
        <dbReference type="EMBL" id="KAJ0186721.1"/>
    </source>
</evidence>
<reference evidence="1 2" key="1">
    <citation type="journal article" date="2017" name="Nat. Commun.">
        <title>Genome assembly with in vitro proximity ligation data and whole-genome triplication in lettuce.</title>
        <authorList>
            <person name="Reyes-Chin-Wo S."/>
            <person name="Wang Z."/>
            <person name="Yang X."/>
            <person name="Kozik A."/>
            <person name="Arikit S."/>
            <person name="Song C."/>
            <person name="Xia L."/>
            <person name="Froenicke L."/>
            <person name="Lavelle D.O."/>
            <person name="Truco M.J."/>
            <person name="Xia R."/>
            <person name="Zhu S."/>
            <person name="Xu C."/>
            <person name="Xu H."/>
            <person name="Xu X."/>
            <person name="Cox K."/>
            <person name="Korf I."/>
            <person name="Meyers B.C."/>
            <person name="Michelmore R.W."/>
        </authorList>
    </citation>
    <scope>NUCLEOTIDE SEQUENCE [LARGE SCALE GENOMIC DNA]</scope>
    <source>
        <strain evidence="2">cv. Salinas</strain>
        <tissue evidence="1">Seedlings</tissue>
    </source>
</reference>
<protein>
    <recommendedName>
        <fullName evidence="3">Helitron helicase-like domain-containing protein</fullName>
    </recommendedName>
</protein>
<name>A0A9R1UGG6_LACSA</name>
<comment type="caution">
    <text evidence="1">The sequence shown here is derived from an EMBL/GenBank/DDBJ whole genome shotgun (WGS) entry which is preliminary data.</text>
</comment>
<dbReference type="PANTHER" id="PTHR45786">
    <property type="entry name" value="DNA BINDING PROTEIN-LIKE"/>
    <property type="match status" value="1"/>
</dbReference>